<dbReference type="EMBL" id="DS469593">
    <property type="protein sequence ID" value="EDO40319.1"/>
    <property type="molecule type" value="Genomic_DNA"/>
</dbReference>
<dbReference type="PhylomeDB" id="A7S7J6"/>
<dbReference type="InParanoid" id="A7S7J6"/>
<protein>
    <recommendedName>
        <fullName evidence="3">Tyr recombinase domain-containing protein</fullName>
    </recommendedName>
</protein>
<feature type="non-terminal residue" evidence="1">
    <location>
        <position position="57"/>
    </location>
</feature>
<name>A7S7J6_NEMVE</name>
<feature type="non-terminal residue" evidence="1">
    <location>
        <position position="1"/>
    </location>
</feature>
<accession>A7S7J6</accession>
<proteinExistence type="predicted"/>
<dbReference type="Gene3D" id="1.10.443.10">
    <property type="entry name" value="Intergrase catalytic core"/>
    <property type="match status" value="1"/>
</dbReference>
<evidence type="ECO:0000313" key="2">
    <source>
        <dbReference type="Proteomes" id="UP000001593"/>
    </source>
</evidence>
<dbReference type="InterPro" id="IPR013762">
    <property type="entry name" value="Integrase-like_cat_sf"/>
</dbReference>
<dbReference type="GO" id="GO:0003677">
    <property type="term" value="F:DNA binding"/>
    <property type="evidence" value="ECO:0007669"/>
    <property type="project" value="InterPro"/>
</dbReference>
<dbReference type="Proteomes" id="UP000001593">
    <property type="component" value="Unassembled WGS sequence"/>
</dbReference>
<dbReference type="AlphaFoldDB" id="A7S7J6"/>
<evidence type="ECO:0008006" key="3">
    <source>
        <dbReference type="Google" id="ProtNLM"/>
    </source>
</evidence>
<reference evidence="1 2" key="1">
    <citation type="journal article" date="2007" name="Science">
        <title>Sea anemone genome reveals ancestral eumetazoan gene repertoire and genomic organization.</title>
        <authorList>
            <person name="Putnam N.H."/>
            <person name="Srivastava M."/>
            <person name="Hellsten U."/>
            <person name="Dirks B."/>
            <person name="Chapman J."/>
            <person name="Salamov A."/>
            <person name="Terry A."/>
            <person name="Shapiro H."/>
            <person name="Lindquist E."/>
            <person name="Kapitonov V.V."/>
            <person name="Jurka J."/>
            <person name="Genikhovich G."/>
            <person name="Grigoriev I.V."/>
            <person name="Lucas S.M."/>
            <person name="Steele R.E."/>
            <person name="Finnerty J.R."/>
            <person name="Technau U."/>
            <person name="Martindale M.Q."/>
            <person name="Rokhsar D.S."/>
        </authorList>
    </citation>
    <scope>NUCLEOTIDE SEQUENCE [LARGE SCALE GENOMIC DNA]</scope>
    <source>
        <strain evidence="2">CH2 X CH6</strain>
    </source>
</reference>
<gene>
    <name evidence="1" type="ORF">NEMVEDRAFT_v1g107724</name>
</gene>
<dbReference type="GO" id="GO:0015074">
    <property type="term" value="P:DNA integration"/>
    <property type="evidence" value="ECO:0007669"/>
    <property type="project" value="InterPro"/>
</dbReference>
<organism evidence="1 2">
    <name type="scientific">Nematostella vectensis</name>
    <name type="common">Starlet sea anemone</name>
    <dbReference type="NCBI Taxonomy" id="45351"/>
    <lineage>
        <taxon>Eukaryota</taxon>
        <taxon>Metazoa</taxon>
        <taxon>Cnidaria</taxon>
        <taxon>Anthozoa</taxon>
        <taxon>Hexacorallia</taxon>
        <taxon>Actiniaria</taxon>
        <taxon>Edwardsiidae</taxon>
        <taxon>Nematostella</taxon>
    </lineage>
</organism>
<dbReference type="HOGENOM" id="CLU_3002493_0_0_1"/>
<evidence type="ECO:0000313" key="1">
    <source>
        <dbReference type="EMBL" id="EDO40319.1"/>
    </source>
</evidence>
<sequence length="57" mass="6151">LAKSGININKYSAHSTRSASMSAGKTANISINTIVDAAGWSNVVTFRTYYDKPITQE</sequence>
<keyword evidence="2" id="KW-1185">Reference proteome</keyword>
<dbReference type="GO" id="GO:0006310">
    <property type="term" value="P:DNA recombination"/>
    <property type="evidence" value="ECO:0007669"/>
    <property type="project" value="InterPro"/>
</dbReference>